<feature type="transmembrane region" description="Helical" evidence="12">
    <location>
        <begin position="38"/>
        <end position="56"/>
    </location>
</feature>
<feature type="transmembrane region" description="Helical" evidence="12">
    <location>
        <begin position="68"/>
        <end position="91"/>
    </location>
</feature>
<feature type="region of interest" description="Disordered" evidence="11">
    <location>
        <begin position="1458"/>
        <end position="1486"/>
    </location>
</feature>
<feature type="transmembrane region" description="Helical" evidence="12">
    <location>
        <begin position="1162"/>
        <end position="1180"/>
    </location>
</feature>
<keyword evidence="6" id="KW-0677">Repeat</keyword>
<comment type="similarity">
    <text evidence="2">Belongs to the ABC transporter superfamily. ABCC family. Conjugate transporter (TC 3.A.1.208) subfamily.</text>
</comment>
<dbReference type="FunFam" id="1.20.1560.10:FF:000066">
    <property type="entry name" value="ABC multidrug transporter (Eurofung)"/>
    <property type="match status" value="1"/>
</dbReference>
<dbReference type="Pfam" id="PF00664">
    <property type="entry name" value="ABC_membrane"/>
    <property type="match status" value="1"/>
</dbReference>
<reference evidence="15" key="1">
    <citation type="journal article" date="2015" name="Eukaryot. Cell">
        <title>Evolution of Chemical Diversity in Echinocandin Lipopeptide Antifungal Metabolites.</title>
        <authorList>
            <person name="Yue Q."/>
            <person name="Chen L."/>
            <person name="Zhang X."/>
            <person name="Li K."/>
            <person name="Sun J."/>
            <person name="Liu X."/>
            <person name="An Z."/>
            <person name="Bills G.F."/>
        </authorList>
    </citation>
    <scope>NUCLEOTIDE SEQUENCE</scope>
    <source>
        <strain evidence="15">Y-30462</strain>
    </source>
</reference>
<feature type="compositionally biased region" description="Acidic residues" evidence="11">
    <location>
        <begin position="1475"/>
        <end position="1486"/>
    </location>
</feature>
<feature type="transmembrane region" description="Helical" evidence="12">
    <location>
        <begin position="1051"/>
        <end position="1071"/>
    </location>
</feature>
<evidence type="ECO:0000256" key="11">
    <source>
        <dbReference type="SAM" id="MobiDB-lite"/>
    </source>
</evidence>
<keyword evidence="8" id="KW-0067">ATP-binding</keyword>
<comment type="subcellular location">
    <subcellularLocation>
        <location evidence="1">Cell membrane</location>
        <topology evidence="1">Multi-pass membrane protein</topology>
    </subcellularLocation>
</comment>
<dbReference type="EMBL" id="KP742486">
    <property type="protein sequence ID" value="AKJ70948.1"/>
    <property type="molecule type" value="Genomic_DNA"/>
</dbReference>
<dbReference type="InterPro" id="IPR044726">
    <property type="entry name" value="ABCC_6TM_D2"/>
</dbReference>
<evidence type="ECO:0000256" key="8">
    <source>
        <dbReference type="ARBA" id="ARBA00022840"/>
    </source>
</evidence>
<dbReference type="PROSITE" id="PS50893">
    <property type="entry name" value="ABC_TRANSPORTER_2"/>
    <property type="match status" value="2"/>
</dbReference>
<feature type="domain" description="ABC transmembrane type-1" evidence="14">
    <location>
        <begin position="279"/>
        <end position="556"/>
    </location>
</feature>
<dbReference type="InterPro" id="IPR003593">
    <property type="entry name" value="AAA+_ATPase"/>
</dbReference>
<dbReference type="FunFam" id="3.40.50.300:FF:000838">
    <property type="entry name" value="ABC multidrug transporter (Eurofung)"/>
    <property type="match status" value="1"/>
</dbReference>
<dbReference type="InterPro" id="IPR036640">
    <property type="entry name" value="ABC1_TM_sf"/>
</dbReference>
<feature type="transmembrane region" description="Helical" evidence="12">
    <location>
        <begin position="1127"/>
        <end position="1156"/>
    </location>
</feature>
<evidence type="ECO:0000259" key="14">
    <source>
        <dbReference type="PROSITE" id="PS50929"/>
    </source>
</evidence>
<dbReference type="SUPFAM" id="SSF90123">
    <property type="entry name" value="ABC transporter transmembrane region"/>
    <property type="match status" value="2"/>
</dbReference>
<evidence type="ECO:0000256" key="10">
    <source>
        <dbReference type="ARBA" id="ARBA00023136"/>
    </source>
</evidence>
<evidence type="ECO:0000256" key="7">
    <source>
        <dbReference type="ARBA" id="ARBA00022741"/>
    </source>
</evidence>
<dbReference type="PROSITE" id="PS00211">
    <property type="entry name" value="ABC_TRANSPORTER_1"/>
    <property type="match status" value="1"/>
</dbReference>
<protein>
    <submittedName>
        <fullName evidence="15">Multidrug transporter (ABC)</fullName>
    </submittedName>
</protein>
<dbReference type="PROSITE" id="PS50929">
    <property type="entry name" value="ABC_TM1F"/>
    <property type="match status" value="2"/>
</dbReference>
<evidence type="ECO:0000256" key="2">
    <source>
        <dbReference type="ARBA" id="ARBA00009726"/>
    </source>
</evidence>
<dbReference type="Gene3D" id="1.20.1560.10">
    <property type="entry name" value="ABC transporter type 1, transmembrane domain"/>
    <property type="match status" value="2"/>
</dbReference>
<dbReference type="SMART" id="SM00382">
    <property type="entry name" value="AAA"/>
    <property type="match status" value="2"/>
</dbReference>
<evidence type="ECO:0000256" key="4">
    <source>
        <dbReference type="ARBA" id="ARBA00022475"/>
    </source>
</evidence>
<dbReference type="PANTHER" id="PTHR24223">
    <property type="entry name" value="ATP-BINDING CASSETTE SUB-FAMILY C"/>
    <property type="match status" value="1"/>
</dbReference>
<evidence type="ECO:0000256" key="12">
    <source>
        <dbReference type="SAM" id="Phobius"/>
    </source>
</evidence>
<sequence>MADSPWPQCHIRVEDTFGPQVAGCYEDFDFTLLFEESILYLPPLLIAAAVASLRLWQLRSTENLLKRSGLLSILKPLCWTVFVLLNLAHLVLSSTLKTSATRLSNAAIALGLAASPIFAWLSFWEHARSLRPSTILTVYLLGTIPMDAARARTLFRMPGNSAIASIFTTTVVCKVVLLVLEAKEKRRLLLDHARAPEETAGIFNRSFLWWFNPLLLSGYKQALTVDKLLAVDGDIGVEKSKHEIRRRWALAVKQNPRSLLSVLLAVYRRELWGGFLPRLCLTGLNYAQPFLVNRVVSFLGQPETETSGGIASGLIVAYAIVYMGIALMTAAFHHRSYRMVMIVRGGLILLIYDHTLTLNASSPTKNDSYTLITADVERIVSGLRSLHETWASLLEIALSLWLLEMKLRVSVVAAGLVVLLCLLVSGALSGLLGVHQNLWLQAMQKRLNATLATIGSIKGIKATGTTNTLYETILKLRSTEIQRSLKFRELLVALVTLSYVSTSMAPTFAFGTYSILAKLRNMAPLLAARTFSSLTIMTLLGQAVAGFVDALMGLRQATASLERIRQYLAGKDAPKRSSGKHRVASTDGLLAWSASFNEPALDPWVEMRRMSSLQHRFYNLADSQDDLVVLQDHTASWEASEPVLTDINVAVARGSFVMVIGPIGSGKSTLLHSMLGEVPHATGIVAIQDVDTAFCAQTPWLTNTNIRDNIVGVSHYEPGWYSAVVKACALHRDFAQLPRGDRSMIGSKGILLSGGQKGRLALARALYAKKTLLVLDDVFAGLDPKTEQEVFTSLFGAGGLLRQGKTTTVLATNSTRNLSLADYIMVLGSEGRLVEQGTPTELLNAGTSLRLEELVKTHDRRSKAEPERERPESVLTLRNSGLGMTPVAGGRRLSDMAVYKLYIRTIGWGSWWIFIVLCTGFVLGLTLSQIWLKFWTEANARNPHDRLGYYLSLYAVWSVLAITFFLGACLHLMLRMVPKVAKIFHESLLKTVMKLAPLVYFSKTDSGEISNHFSQDLELIDMELPRALVGAVIALIQCISSMAVIVYSSNYLAAAIPGLLALLYLVQMFYLRTSQQLRVLELETRAPLLSHFMETIQGLVTLRAFGWANHYRDRHHSHLKVAQQSAYLLFCAQIWLTLTLDIIVAFLAVILVSIAATMKNSSAASIGLALVNLISFGANMKGLVYNWTALENAMGAIARVRHFTTETPREVQVGEPHSPSPGWPQRGLIQFKGVTASYGFTSPPVLNDVTITVQPGEKLAICGRTGCGKSSLVSSILRLLELRSGAIEIDGIDISTLSREDVRMSLNTLPQEPFFYHGTIRQNLDLKSLSSDEEILETLAVLGLRDIILKKGGLDVAMDDEFLSHGQQQLLCLARAMLKKSRILILDEVTSSVDQETEALITRVLRDRFQDQTVISIAHRLNTIMDYDTVIVLDKGCIVEQGNPQVLALQPSMFASLLQSNGEEAGDGDGRESESDSETESEGTKE</sequence>
<evidence type="ECO:0000256" key="9">
    <source>
        <dbReference type="ARBA" id="ARBA00022989"/>
    </source>
</evidence>
<proteinExistence type="inferred from homology"/>
<feature type="domain" description="ABC transporter" evidence="13">
    <location>
        <begin position="628"/>
        <end position="855"/>
    </location>
</feature>
<feature type="transmembrane region" description="Helical" evidence="12">
    <location>
        <begin position="901"/>
        <end position="927"/>
    </location>
</feature>
<dbReference type="GO" id="GO:0005886">
    <property type="term" value="C:plasma membrane"/>
    <property type="evidence" value="ECO:0007669"/>
    <property type="project" value="UniProtKB-SubCell"/>
</dbReference>
<keyword evidence="3" id="KW-0813">Transport</keyword>
<dbReference type="CDD" id="cd18580">
    <property type="entry name" value="ABC_6TM_ABCC_D2"/>
    <property type="match status" value="1"/>
</dbReference>
<keyword evidence="4" id="KW-1003">Cell membrane</keyword>
<dbReference type="GO" id="GO:0005524">
    <property type="term" value="F:ATP binding"/>
    <property type="evidence" value="ECO:0007669"/>
    <property type="project" value="UniProtKB-KW"/>
</dbReference>
<feature type="transmembrane region" description="Helical" evidence="12">
    <location>
        <begin position="409"/>
        <end position="434"/>
    </location>
</feature>
<dbReference type="Pfam" id="PF24357">
    <property type="entry name" value="TMD0_ABC"/>
    <property type="match status" value="1"/>
</dbReference>
<organism evidence="15">
    <name type="scientific">Aspergillus mulundensis</name>
    <dbReference type="NCBI Taxonomy" id="1810919"/>
    <lineage>
        <taxon>Eukaryota</taxon>
        <taxon>Fungi</taxon>
        <taxon>Dikarya</taxon>
        <taxon>Ascomycota</taxon>
        <taxon>Pezizomycotina</taxon>
        <taxon>Eurotiomycetes</taxon>
        <taxon>Eurotiomycetidae</taxon>
        <taxon>Eurotiales</taxon>
        <taxon>Aspergillaceae</taxon>
        <taxon>Aspergillus</taxon>
        <taxon>Aspergillus subgen. Nidulantes</taxon>
    </lineage>
</organism>
<dbReference type="InterPro" id="IPR011527">
    <property type="entry name" value="ABC1_TM_dom"/>
</dbReference>
<feature type="transmembrane region" description="Helical" evidence="12">
    <location>
        <begin position="161"/>
        <end position="180"/>
    </location>
</feature>
<accession>A0A0G3EZI5</accession>
<evidence type="ECO:0000256" key="1">
    <source>
        <dbReference type="ARBA" id="ARBA00004651"/>
    </source>
</evidence>
<dbReference type="GO" id="GO:0016887">
    <property type="term" value="F:ATP hydrolysis activity"/>
    <property type="evidence" value="ECO:0007669"/>
    <property type="project" value="InterPro"/>
</dbReference>
<dbReference type="CDD" id="cd03244">
    <property type="entry name" value="ABCC_MRP_domain2"/>
    <property type="match status" value="1"/>
</dbReference>
<name>A0A0G3EZI5_9EURO</name>
<evidence type="ECO:0000256" key="3">
    <source>
        <dbReference type="ARBA" id="ARBA00022448"/>
    </source>
</evidence>
<dbReference type="InterPro" id="IPR056227">
    <property type="entry name" value="TMD0_ABC"/>
</dbReference>
<keyword evidence="9 12" id="KW-1133">Transmembrane helix</keyword>
<dbReference type="PANTHER" id="PTHR24223:SF399">
    <property type="entry name" value="ABC TRANSPORTER ATNG"/>
    <property type="match status" value="1"/>
</dbReference>
<evidence type="ECO:0000256" key="5">
    <source>
        <dbReference type="ARBA" id="ARBA00022692"/>
    </source>
</evidence>
<keyword evidence="7" id="KW-0547">Nucleotide-binding</keyword>
<evidence type="ECO:0000259" key="13">
    <source>
        <dbReference type="PROSITE" id="PS50893"/>
    </source>
</evidence>
<feature type="transmembrane region" description="Helical" evidence="12">
    <location>
        <begin position="531"/>
        <end position="554"/>
    </location>
</feature>
<dbReference type="FunFam" id="1.20.1560.10:FF:000055">
    <property type="entry name" value="ABC multidrug transporter (Eurofung)"/>
    <property type="match status" value="1"/>
</dbReference>
<keyword evidence="10 12" id="KW-0472">Membrane</keyword>
<dbReference type="Gene3D" id="3.40.50.300">
    <property type="entry name" value="P-loop containing nucleotide triphosphate hydrolases"/>
    <property type="match status" value="2"/>
</dbReference>
<dbReference type="GO" id="GO:0140359">
    <property type="term" value="F:ABC-type transporter activity"/>
    <property type="evidence" value="ECO:0007669"/>
    <property type="project" value="InterPro"/>
</dbReference>
<feature type="transmembrane region" description="Helical" evidence="12">
    <location>
        <begin position="490"/>
        <end position="511"/>
    </location>
</feature>
<dbReference type="InterPro" id="IPR050173">
    <property type="entry name" value="ABC_transporter_C-like"/>
</dbReference>
<dbReference type="SUPFAM" id="SSF52540">
    <property type="entry name" value="P-loop containing nucleoside triphosphate hydrolases"/>
    <property type="match status" value="2"/>
</dbReference>
<dbReference type="Pfam" id="PF00005">
    <property type="entry name" value="ABC_tran"/>
    <property type="match status" value="2"/>
</dbReference>
<dbReference type="InterPro" id="IPR017871">
    <property type="entry name" value="ABC_transporter-like_CS"/>
</dbReference>
<feature type="transmembrane region" description="Helical" evidence="12">
    <location>
        <begin position="947"/>
        <end position="974"/>
    </location>
</feature>
<evidence type="ECO:0000256" key="6">
    <source>
        <dbReference type="ARBA" id="ARBA00022737"/>
    </source>
</evidence>
<feature type="domain" description="ABC transmembrane type-1" evidence="14">
    <location>
        <begin position="912"/>
        <end position="1192"/>
    </location>
</feature>
<evidence type="ECO:0000313" key="15">
    <source>
        <dbReference type="EMBL" id="AKJ70948.1"/>
    </source>
</evidence>
<feature type="transmembrane region" description="Helical" evidence="12">
    <location>
        <begin position="308"/>
        <end position="332"/>
    </location>
</feature>
<dbReference type="InterPro" id="IPR027417">
    <property type="entry name" value="P-loop_NTPase"/>
</dbReference>
<feature type="domain" description="ABC transporter" evidence="13">
    <location>
        <begin position="1229"/>
        <end position="1460"/>
    </location>
</feature>
<feature type="transmembrane region" description="Helical" evidence="12">
    <location>
        <begin position="103"/>
        <end position="124"/>
    </location>
</feature>
<keyword evidence="5 12" id="KW-0812">Transmembrane</keyword>
<dbReference type="InterPro" id="IPR003439">
    <property type="entry name" value="ABC_transporter-like_ATP-bd"/>
</dbReference>